<dbReference type="GO" id="GO:0005509">
    <property type="term" value="F:calcium ion binding"/>
    <property type="evidence" value="ECO:0007669"/>
    <property type="project" value="InterPro"/>
</dbReference>
<dbReference type="PROSITE" id="PS50222">
    <property type="entry name" value="EF_HAND_2"/>
    <property type="match status" value="1"/>
</dbReference>
<dbReference type="InterPro" id="IPR002048">
    <property type="entry name" value="EF_hand_dom"/>
</dbReference>
<feature type="domain" description="EF-hand" evidence="3">
    <location>
        <begin position="98"/>
        <end position="133"/>
    </location>
</feature>
<evidence type="ECO:0000313" key="4">
    <source>
        <dbReference type="EMBL" id="OLP96088.1"/>
    </source>
</evidence>
<dbReference type="PANTHER" id="PTHR45641">
    <property type="entry name" value="TETRATRICOPEPTIDE REPEAT PROTEIN (AFU_ORTHOLOGUE AFUA_6G03870)"/>
    <property type="match status" value="1"/>
</dbReference>
<dbReference type="InterPro" id="IPR019734">
    <property type="entry name" value="TPR_rpt"/>
</dbReference>
<evidence type="ECO:0000259" key="3">
    <source>
        <dbReference type="PROSITE" id="PS50222"/>
    </source>
</evidence>
<keyword evidence="2" id="KW-0802">TPR repeat</keyword>
<dbReference type="InterPro" id="IPR011990">
    <property type="entry name" value="TPR-like_helical_dom_sf"/>
</dbReference>
<dbReference type="Proteomes" id="UP000186817">
    <property type="component" value="Unassembled WGS sequence"/>
</dbReference>
<dbReference type="Gene3D" id="1.10.238.10">
    <property type="entry name" value="EF-hand"/>
    <property type="match status" value="1"/>
</dbReference>
<protein>
    <submittedName>
        <fullName evidence="4">Kinesin light chain</fullName>
    </submittedName>
</protein>
<dbReference type="AlphaFoldDB" id="A0A1Q9DLQ4"/>
<dbReference type="Gene3D" id="1.25.40.10">
    <property type="entry name" value="Tetratricopeptide repeat domain"/>
    <property type="match status" value="2"/>
</dbReference>
<dbReference type="SMART" id="SM00028">
    <property type="entry name" value="TPR"/>
    <property type="match status" value="4"/>
</dbReference>
<dbReference type="SUPFAM" id="SSF48452">
    <property type="entry name" value="TPR-like"/>
    <property type="match status" value="2"/>
</dbReference>
<dbReference type="CDD" id="cd00051">
    <property type="entry name" value="EFh"/>
    <property type="match status" value="1"/>
</dbReference>
<evidence type="ECO:0000256" key="1">
    <source>
        <dbReference type="ARBA" id="ARBA00022737"/>
    </source>
</evidence>
<evidence type="ECO:0000313" key="5">
    <source>
        <dbReference type="Proteomes" id="UP000186817"/>
    </source>
</evidence>
<keyword evidence="5" id="KW-1185">Reference proteome</keyword>
<reference evidence="4 5" key="1">
    <citation type="submission" date="2016-02" db="EMBL/GenBank/DDBJ databases">
        <title>Genome analysis of coral dinoflagellate symbionts highlights evolutionary adaptations to a symbiotic lifestyle.</title>
        <authorList>
            <person name="Aranda M."/>
            <person name="Li Y."/>
            <person name="Liew Y.J."/>
            <person name="Baumgarten S."/>
            <person name="Simakov O."/>
            <person name="Wilson M."/>
            <person name="Piel J."/>
            <person name="Ashoor H."/>
            <person name="Bougouffa S."/>
            <person name="Bajic V.B."/>
            <person name="Ryu T."/>
            <person name="Ravasi T."/>
            <person name="Bayer T."/>
            <person name="Micklem G."/>
            <person name="Kim H."/>
            <person name="Bhak J."/>
            <person name="Lajeunesse T.C."/>
            <person name="Voolstra C.R."/>
        </authorList>
    </citation>
    <scope>NUCLEOTIDE SEQUENCE [LARGE SCALE GENOMIC DNA]</scope>
    <source>
        <strain evidence="4 5">CCMP2467</strain>
    </source>
</reference>
<sequence length="422" mass="46632">MKEQIDSRATLTHFLGPISEDQSLIVQATIQAVFDELRGNDDHLSTAQLPAAMRLLGMNPTKEDVSQLCKGGCFDSTLDRPAFARLMEEALSKWLAQDQAQELLLSFQAFDTHGNGRMSVEQLVQIMSMAGNPFSAEELEEMLFNAGVDGDGTLAYRDLILRHFLSAESGAARGEWPSWAFPGSLAPLQEATTLSEIAKLRAGRGDLEDAVNLRYRALAILEQLHGPQHPDVAAALHAIAALKETQGRVEEALDVYGRALAIREKVLGPSHFYVAMTLDSIANLKDRLGQIEEEPSRQQAVMEEALAYACRSLSIWEKVFGPIHPHIAKILYNLAGRKDSLGHVEESLRLYDRALDIHEQLRSEDVELADVLGATANLRERLGEFSAALKLYARELALREKLFGATHPEVLELRAIMSSLQS</sequence>
<dbReference type="Pfam" id="PF13424">
    <property type="entry name" value="TPR_12"/>
    <property type="match status" value="2"/>
</dbReference>
<dbReference type="Pfam" id="PF13374">
    <property type="entry name" value="TPR_10"/>
    <property type="match status" value="1"/>
</dbReference>
<accession>A0A1Q9DLQ4</accession>
<dbReference type="InterPro" id="IPR011992">
    <property type="entry name" value="EF-hand-dom_pair"/>
</dbReference>
<dbReference type="EMBL" id="LSRX01000481">
    <property type="protein sequence ID" value="OLP96088.1"/>
    <property type="molecule type" value="Genomic_DNA"/>
</dbReference>
<dbReference type="FunFam" id="1.10.238.10:FF:000001">
    <property type="entry name" value="Calmodulin 1"/>
    <property type="match status" value="1"/>
</dbReference>
<name>A0A1Q9DLQ4_SYMMI</name>
<comment type="caution">
    <text evidence="4">The sequence shown here is derived from an EMBL/GenBank/DDBJ whole genome shotgun (WGS) entry which is preliminary data.</text>
</comment>
<proteinExistence type="predicted"/>
<keyword evidence="1" id="KW-0677">Repeat</keyword>
<dbReference type="PANTHER" id="PTHR45641:SF19">
    <property type="entry name" value="NEPHROCYSTIN-3"/>
    <property type="match status" value="1"/>
</dbReference>
<gene>
    <name evidence="4" type="ORF">AK812_SmicGene21758</name>
</gene>
<dbReference type="SUPFAM" id="SSF47473">
    <property type="entry name" value="EF-hand"/>
    <property type="match status" value="1"/>
</dbReference>
<dbReference type="OrthoDB" id="381520at2759"/>
<evidence type="ECO:0000256" key="2">
    <source>
        <dbReference type="ARBA" id="ARBA00022803"/>
    </source>
</evidence>
<organism evidence="4 5">
    <name type="scientific">Symbiodinium microadriaticum</name>
    <name type="common">Dinoflagellate</name>
    <name type="synonym">Zooxanthella microadriatica</name>
    <dbReference type="NCBI Taxonomy" id="2951"/>
    <lineage>
        <taxon>Eukaryota</taxon>
        <taxon>Sar</taxon>
        <taxon>Alveolata</taxon>
        <taxon>Dinophyceae</taxon>
        <taxon>Suessiales</taxon>
        <taxon>Symbiodiniaceae</taxon>
        <taxon>Symbiodinium</taxon>
    </lineage>
</organism>